<evidence type="ECO:0000256" key="1">
    <source>
        <dbReference type="SAM" id="Phobius"/>
    </source>
</evidence>
<name>A0A919QEW1_9ACTN</name>
<dbReference type="InterPro" id="IPR053160">
    <property type="entry name" value="MFS_DHA3_Transporter"/>
</dbReference>
<gene>
    <name evidence="2" type="ORF">Aph01nite_32970</name>
</gene>
<dbReference type="EMBL" id="BOOA01000024">
    <property type="protein sequence ID" value="GIH24987.1"/>
    <property type="molecule type" value="Genomic_DNA"/>
</dbReference>
<protein>
    <submittedName>
        <fullName evidence="2">Tetracycline efflux MFS transporter TetA(P)</fullName>
    </submittedName>
</protein>
<feature type="transmembrane region" description="Helical" evidence="1">
    <location>
        <begin position="155"/>
        <end position="176"/>
    </location>
</feature>
<comment type="caution">
    <text evidence="2">The sequence shown here is derived from an EMBL/GenBank/DDBJ whole genome shotgun (WGS) entry which is preliminary data.</text>
</comment>
<dbReference type="RefSeq" id="WP_204041723.1">
    <property type="nucleotide sequence ID" value="NZ_BOOA01000024.1"/>
</dbReference>
<accession>A0A919QEW1</accession>
<feature type="transmembrane region" description="Helical" evidence="1">
    <location>
        <begin position="212"/>
        <end position="230"/>
    </location>
</feature>
<keyword evidence="1" id="KW-0812">Transmembrane</keyword>
<dbReference type="Pfam" id="PF07690">
    <property type="entry name" value="MFS_1"/>
    <property type="match status" value="1"/>
</dbReference>
<dbReference type="InterPro" id="IPR011701">
    <property type="entry name" value="MFS"/>
</dbReference>
<feature type="transmembrane region" description="Helical" evidence="1">
    <location>
        <begin position="7"/>
        <end position="28"/>
    </location>
</feature>
<keyword evidence="3" id="KW-1185">Reference proteome</keyword>
<organism evidence="2 3">
    <name type="scientific">Acrocarpospora phusangensis</name>
    <dbReference type="NCBI Taxonomy" id="1070424"/>
    <lineage>
        <taxon>Bacteria</taxon>
        <taxon>Bacillati</taxon>
        <taxon>Actinomycetota</taxon>
        <taxon>Actinomycetes</taxon>
        <taxon>Streptosporangiales</taxon>
        <taxon>Streptosporangiaceae</taxon>
        <taxon>Acrocarpospora</taxon>
    </lineage>
</organism>
<sequence length="416" mass="43230">MRAHVTYLVIRGVSAFAFTTSFTLSLVYQVQAAGLGPLELVLVGTTLELVCFTAQVPTGVLADLYSRKWSVIIGYVLLGFGMTLEGLVPSFGVILAASAVMGVGFTFVDGAQEAWAVDELGQERAPAVLVRGGQVGQAATVAGIGVSVALGSLSLFLPLVVAGVILLLFGPVLAVLMREHGFRPVPPDERGSWASMRRQAATAVRTSRADPALLCLLAALLGAALASEGIDRLSPAHFLTGPGFPAAATPVIWFGALSAAAMAGAIACTELVRRTVDLADAVRVARTLAALQAACAGAALVFALAGDFWLAAFASVCVGMTRQAAHPLIAAWLSQRTEPATRATVYSLIGQVDATGQLAGGPPIGLLAERVSIRAALVLVACLLTAPVVFLIAMARRSRKLWDSNFGPYEDDRLTH</sequence>
<evidence type="ECO:0000313" key="2">
    <source>
        <dbReference type="EMBL" id="GIH24987.1"/>
    </source>
</evidence>
<dbReference type="CDD" id="cd06174">
    <property type="entry name" value="MFS"/>
    <property type="match status" value="1"/>
</dbReference>
<reference evidence="2" key="1">
    <citation type="submission" date="2021-01" db="EMBL/GenBank/DDBJ databases">
        <title>Whole genome shotgun sequence of Acrocarpospora phusangensis NBRC 108782.</title>
        <authorList>
            <person name="Komaki H."/>
            <person name="Tamura T."/>
        </authorList>
    </citation>
    <scope>NUCLEOTIDE SEQUENCE</scope>
    <source>
        <strain evidence="2">NBRC 108782</strain>
    </source>
</reference>
<feature type="transmembrane region" description="Helical" evidence="1">
    <location>
        <begin position="250"/>
        <end position="272"/>
    </location>
</feature>
<dbReference type="Proteomes" id="UP000640052">
    <property type="component" value="Unassembled WGS sequence"/>
</dbReference>
<feature type="transmembrane region" description="Helical" evidence="1">
    <location>
        <begin position="72"/>
        <end position="97"/>
    </location>
</feature>
<feature type="transmembrane region" description="Helical" evidence="1">
    <location>
        <begin position="284"/>
        <end position="305"/>
    </location>
</feature>
<feature type="transmembrane region" description="Helical" evidence="1">
    <location>
        <begin position="40"/>
        <end position="65"/>
    </location>
</feature>
<dbReference type="GO" id="GO:0022857">
    <property type="term" value="F:transmembrane transporter activity"/>
    <property type="evidence" value="ECO:0007669"/>
    <property type="project" value="InterPro"/>
</dbReference>
<dbReference type="Gene3D" id="1.20.1250.20">
    <property type="entry name" value="MFS general substrate transporter like domains"/>
    <property type="match status" value="1"/>
</dbReference>
<dbReference type="PANTHER" id="PTHR23530">
    <property type="entry name" value="TRANSPORT PROTEIN-RELATED"/>
    <property type="match status" value="1"/>
</dbReference>
<keyword evidence="1" id="KW-0472">Membrane</keyword>
<evidence type="ECO:0000313" key="3">
    <source>
        <dbReference type="Proteomes" id="UP000640052"/>
    </source>
</evidence>
<proteinExistence type="predicted"/>
<feature type="transmembrane region" description="Helical" evidence="1">
    <location>
        <begin position="371"/>
        <end position="393"/>
    </location>
</feature>
<dbReference type="AlphaFoldDB" id="A0A919QEW1"/>
<dbReference type="InterPro" id="IPR036259">
    <property type="entry name" value="MFS_trans_sf"/>
</dbReference>
<dbReference type="PANTHER" id="PTHR23530:SF1">
    <property type="entry name" value="PERMEASE, MAJOR FACILITATOR SUPERFAMILY-RELATED"/>
    <property type="match status" value="1"/>
</dbReference>
<keyword evidence="1" id="KW-1133">Transmembrane helix</keyword>
<dbReference type="SUPFAM" id="SSF103473">
    <property type="entry name" value="MFS general substrate transporter"/>
    <property type="match status" value="1"/>
</dbReference>